<name>A0A2I0I1F5_PUNGR</name>
<proteinExistence type="predicted"/>
<dbReference type="Proteomes" id="UP000233551">
    <property type="component" value="Unassembled WGS sequence"/>
</dbReference>
<sequence>MAYALSVAETIDSSDPTTYSEVVKALDLSKLLVAMQEEIESLHKNETWELVISPMARGLLVANVYLRRRMVQTMKTPDIREGVAKGYSKVEGVDFHDVFSLMIKHTSIRALLAPFTMHNLDLEQLYVKTALYMVIEMRTHTSKDLSEINHLKALLNSEFEMKDLGAAKKILRMEISRDKYKRKLFLSQYRYIEKVLERDVKPVNTPLFAHFKLLASLSHRQRRMRGDLDRRRSLMGYLFAIGDCAINLEGYFTGCSGLSTTEIDLMAITKAV</sequence>
<dbReference type="AlphaFoldDB" id="A0A2I0I1F5"/>
<protein>
    <recommendedName>
        <fullName evidence="3">Reverse transcriptase Ty1/copia-type domain-containing protein</fullName>
    </recommendedName>
</protein>
<organism evidence="1 2">
    <name type="scientific">Punica granatum</name>
    <name type="common">Pomegranate</name>
    <dbReference type="NCBI Taxonomy" id="22663"/>
    <lineage>
        <taxon>Eukaryota</taxon>
        <taxon>Viridiplantae</taxon>
        <taxon>Streptophyta</taxon>
        <taxon>Embryophyta</taxon>
        <taxon>Tracheophyta</taxon>
        <taxon>Spermatophyta</taxon>
        <taxon>Magnoliopsida</taxon>
        <taxon>eudicotyledons</taxon>
        <taxon>Gunneridae</taxon>
        <taxon>Pentapetalae</taxon>
        <taxon>rosids</taxon>
        <taxon>malvids</taxon>
        <taxon>Myrtales</taxon>
        <taxon>Lythraceae</taxon>
        <taxon>Punica</taxon>
    </lineage>
</organism>
<evidence type="ECO:0000313" key="1">
    <source>
        <dbReference type="EMBL" id="PKI37772.1"/>
    </source>
</evidence>
<comment type="caution">
    <text evidence="1">The sequence shown here is derived from an EMBL/GenBank/DDBJ whole genome shotgun (WGS) entry which is preliminary data.</text>
</comment>
<dbReference type="STRING" id="22663.A0A2I0I1F5"/>
<accession>A0A2I0I1F5</accession>
<evidence type="ECO:0008006" key="3">
    <source>
        <dbReference type="Google" id="ProtNLM"/>
    </source>
</evidence>
<dbReference type="EMBL" id="PGOL01004322">
    <property type="protein sequence ID" value="PKI37772.1"/>
    <property type="molecule type" value="Genomic_DNA"/>
</dbReference>
<keyword evidence="2" id="KW-1185">Reference proteome</keyword>
<evidence type="ECO:0000313" key="2">
    <source>
        <dbReference type="Proteomes" id="UP000233551"/>
    </source>
</evidence>
<reference evidence="1 2" key="1">
    <citation type="submission" date="2017-11" db="EMBL/GenBank/DDBJ databases">
        <title>De-novo sequencing of pomegranate (Punica granatum L.) genome.</title>
        <authorList>
            <person name="Akparov Z."/>
            <person name="Amiraslanov A."/>
            <person name="Hajiyeva S."/>
            <person name="Abbasov M."/>
            <person name="Kaur K."/>
            <person name="Hamwieh A."/>
            <person name="Solovyev V."/>
            <person name="Salamov A."/>
            <person name="Braich B."/>
            <person name="Kosarev P."/>
            <person name="Mahmoud A."/>
            <person name="Hajiyev E."/>
            <person name="Babayeva S."/>
            <person name="Izzatullayeva V."/>
            <person name="Mammadov A."/>
            <person name="Mammadov A."/>
            <person name="Sharifova S."/>
            <person name="Ojaghi J."/>
            <person name="Eynullazada K."/>
            <person name="Bayramov B."/>
            <person name="Abdulazimova A."/>
            <person name="Shahmuradov I."/>
        </authorList>
    </citation>
    <scope>NUCLEOTIDE SEQUENCE [LARGE SCALE GENOMIC DNA]</scope>
    <source>
        <strain evidence="2">cv. AG2017</strain>
        <tissue evidence="1">Leaf</tissue>
    </source>
</reference>
<gene>
    <name evidence="1" type="ORF">CRG98_041833</name>
</gene>